<evidence type="ECO:0000313" key="1">
    <source>
        <dbReference type="EMBL" id="MCC5604110.1"/>
    </source>
</evidence>
<reference evidence="1 2" key="1">
    <citation type="journal article" date="2021" name="Microorganisms">
        <title>Genome Evolution of Filamentous Cyanobacterium Nostoc Species: From Facultative Symbiosis to Free Living.</title>
        <authorList>
            <person name="Huo D."/>
            <person name="Li H."/>
            <person name="Cai F."/>
            <person name="Guo X."/>
            <person name="Qiao Z."/>
            <person name="Wang W."/>
            <person name="Yu G."/>
            <person name="Li R."/>
        </authorList>
    </citation>
    <scope>NUCLEOTIDE SEQUENCE [LARGE SCALE GENOMIC DNA]</scope>
    <source>
        <strain evidence="1 2">CHAB 5714</strain>
    </source>
</reference>
<dbReference type="RefSeq" id="WP_229489933.1">
    <property type="nucleotide sequence ID" value="NZ_JAIVFQ010000109.1"/>
</dbReference>
<dbReference type="InterPro" id="IPR058915">
    <property type="entry name" value="AcrVA2-like"/>
</dbReference>
<gene>
    <name evidence="1" type="ORF">LC586_34320</name>
</gene>
<organism evidence="1 2">
    <name type="scientific">Nostoc favosum CHAB5714</name>
    <dbReference type="NCBI Taxonomy" id="2780399"/>
    <lineage>
        <taxon>Bacteria</taxon>
        <taxon>Bacillati</taxon>
        <taxon>Cyanobacteriota</taxon>
        <taxon>Cyanophyceae</taxon>
        <taxon>Nostocales</taxon>
        <taxon>Nostocaceae</taxon>
        <taxon>Nostoc</taxon>
        <taxon>Nostoc favosum</taxon>
    </lineage>
</organism>
<proteinExistence type="predicted"/>
<accession>A0ABS8IJY4</accession>
<dbReference type="Proteomes" id="UP001199525">
    <property type="component" value="Unassembled WGS sequence"/>
</dbReference>
<evidence type="ECO:0000313" key="2">
    <source>
        <dbReference type="Proteomes" id="UP001199525"/>
    </source>
</evidence>
<protein>
    <submittedName>
        <fullName evidence="1">Uncharacterized protein</fullName>
    </submittedName>
</protein>
<dbReference type="Pfam" id="PF26125">
    <property type="entry name" value="AcrVA2-like"/>
    <property type="match status" value="1"/>
</dbReference>
<comment type="caution">
    <text evidence="1">The sequence shown here is derived from an EMBL/GenBank/DDBJ whole genome shotgun (WGS) entry which is preliminary data.</text>
</comment>
<sequence length="554" mass="64083">MLVQEVCQLGLHMSTSSLLGIDSKTLKGFQRQQKYFPYRYALVRRYLPKFVNKYQKIYAAQLVDFAVLPSAEIFNTSTLQTDFYEFFTEIICDTPGNTTYAKYLKKTFTEVPNQALNPESLGTEIIDDEYSAVVNTWKANILHELKLALAFVNFYNLGKNIFDFPQCLLESFKNTNIENIPLRDVKLPYPAFYLHFGLQKDLELELGHVVNSEFLYSLSTKTKQINKYYLEGVYVKEIASGGFELALIGSPEFAVLSDNWLEYPTEALSVRIPLINPDITIGEALDWEIIDTSASHKKAIFHYLEENNLLDKIDVDFNIEFLNDLLFYEFEEFHDNKCYKFILKFLKLVINAIFYTTNYRLTEEISEQIPGFIPNNLRKELESDDANTRSKALLKIDKQGYSLVKICGKRSCRTGVFSSDEIGKVDNFQQSEVVSNTEPKRQFSSYHRRRHYRLCPIGKNRSEEALIWVECAYVQGALPYKEGLRIYEFGQPEISGTNVDNLDGKILNNKQILEIRNMFELGVATLSEIANLYKLPEEIIERIIVKGRQENNIY</sequence>
<dbReference type="EMBL" id="JAIVFQ010000109">
    <property type="protein sequence ID" value="MCC5604110.1"/>
    <property type="molecule type" value="Genomic_DNA"/>
</dbReference>
<name>A0ABS8IJY4_9NOSO</name>
<keyword evidence="2" id="KW-1185">Reference proteome</keyword>